<feature type="transmembrane region" description="Helical" evidence="7">
    <location>
        <begin position="496"/>
        <end position="516"/>
    </location>
</feature>
<keyword evidence="4 7" id="KW-1133">Transmembrane helix</keyword>
<dbReference type="InterPro" id="IPR020846">
    <property type="entry name" value="MFS_dom"/>
</dbReference>
<feature type="region of interest" description="Disordered" evidence="6">
    <location>
        <begin position="258"/>
        <end position="292"/>
    </location>
</feature>
<organism evidence="9 10">
    <name type="scientific">Talaromyces stipitatus (strain ATCC 10500 / CBS 375.48 / QM 6759 / NRRL 1006)</name>
    <name type="common">Penicillium stipitatum</name>
    <dbReference type="NCBI Taxonomy" id="441959"/>
    <lineage>
        <taxon>Eukaryota</taxon>
        <taxon>Fungi</taxon>
        <taxon>Dikarya</taxon>
        <taxon>Ascomycota</taxon>
        <taxon>Pezizomycotina</taxon>
        <taxon>Eurotiomycetes</taxon>
        <taxon>Eurotiomycetidae</taxon>
        <taxon>Eurotiales</taxon>
        <taxon>Trichocomaceae</taxon>
        <taxon>Talaromyces</taxon>
        <taxon>Talaromyces sect. Talaromyces</taxon>
    </lineage>
</organism>
<dbReference type="EMBL" id="EQ962656">
    <property type="protein sequence ID" value="EED16689.1"/>
    <property type="molecule type" value="Genomic_DNA"/>
</dbReference>
<evidence type="ECO:0000256" key="4">
    <source>
        <dbReference type="ARBA" id="ARBA00022989"/>
    </source>
</evidence>
<protein>
    <submittedName>
        <fullName evidence="9">MFS transporter, putative</fullName>
    </submittedName>
</protein>
<dbReference type="FunCoup" id="B8MFF5">
    <property type="interactions" value="72"/>
</dbReference>
<dbReference type="InParanoid" id="B8MFF5"/>
<evidence type="ECO:0000313" key="9">
    <source>
        <dbReference type="EMBL" id="EED16689.1"/>
    </source>
</evidence>
<dbReference type="eggNOG" id="KOG2615">
    <property type="taxonomic scope" value="Eukaryota"/>
</dbReference>
<dbReference type="PROSITE" id="PS50850">
    <property type="entry name" value="MFS"/>
    <property type="match status" value="1"/>
</dbReference>
<dbReference type="GO" id="GO:0016020">
    <property type="term" value="C:membrane"/>
    <property type="evidence" value="ECO:0007669"/>
    <property type="project" value="UniProtKB-SubCell"/>
</dbReference>
<dbReference type="GO" id="GO:0022857">
    <property type="term" value="F:transmembrane transporter activity"/>
    <property type="evidence" value="ECO:0007669"/>
    <property type="project" value="InterPro"/>
</dbReference>
<dbReference type="GeneID" id="8109020"/>
<feature type="transmembrane region" description="Helical" evidence="7">
    <location>
        <begin position="107"/>
        <end position="127"/>
    </location>
</feature>
<evidence type="ECO:0000256" key="1">
    <source>
        <dbReference type="ARBA" id="ARBA00004141"/>
    </source>
</evidence>
<dbReference type="InterPro" id="IPR011701">
    <property type="entry name" value="MFS"/>
</dbReference>
<dbReference type="HOGENOM" id="CLU_001265_54_5_1"/>
<evidence type="ECO:0000256" key="5">
    <source>
        <dbReference type="ARBA" id="ARBA00023136"/>
    </source>
</evidence>
<feature type="transmembrane region" description="Helical" evidence="7">
    <location>
        <begin position="367"/>
        <end position="386"/>
    </location>
</feature>
<evidence type="ECO:0000256" key="3">
    <source>
        <dbReference type="ARBA" id="ARBA00022692"/>
    </source>
</evidence>
<evidence type="ECO:0000256" key="6">
    <source>
        <dbReference type="SAM" id="MobiDB-lite"/>
    </source>
</evidence>
<keyword evidence="3 7" id="KW-0812">Transmembrane</keyword>
<feature type="transmembrane region" description="Helical" evidence="7">
    <location>
        <begin position="426"/>
        <end position="450"/>
    </location>
</feature>
<evidence type="ECO:0000256" key="2">
    <source>
        <dbReference type="ARBA" id="ARBA00022448"/>
    </source>
</evidence>
<feature type="transmembrane region" description="Helical" evidence="7">
    <location>
        <begin position="51"/>
        <end position="70"/>
    </location>
</feature>
<feature type="transmembrane region" description="Helical" evidence="7">
    <location>
        <begin position="398"/>
        <end position="420"/>
    </location>
</feature>
<dbReference type="SUPFAM" id="SSF103473">
    <property type="entry name" value="MFS general substrate transporter"/>
    <property type="match status" value="1"/>
</dbReference>
<dbReference type="CDD" id="cd17330">
    <property type="entry name" value="MFS_SLC46_TetA_like"/>
    <property type="match status" value="1"/>
</dbReference>
<gene>
    <name evidence="9" type="ORF">TSTA_017630</name>
</gene>
<dbReference type="PANTHER" id="PTHR23504">
    <property type="entry name" value="MAJOR FACILITATOR SUPERFAMILY DOMAIN-CONTAINING PROTEIN 10"/>
    <property type="match status" value="1"/>
</dbReference>
<dbReference type="Gene3D" id="1.20.1250.20">
    <property type="entry name" value="MFS general substrate transporter like domains"/>
    <property type="match status" value="1"/>
</dbReference>
<evidence type="ECO:0000256" key="7">
    <source>
        <dbReference type="SAM" id="Phobius"/>
    </source>
</evidence>
<feature type="domain" description="Major facilitator superfamily (MFS) profile" evidence="8">
    <location>
        <begin position="12"/>
        <end position="521"/>
    </location>
</feature>
<feature type="transmembrane region" description="Helical" evidence="7">
    <location>
        <begin position="307"/>
        <end position="327"/>
    </location>
</feature>
<name>B8MFF5_TALSN</name>
<keyword evidence="10" id="KW-1185">Reference proteome</keyword>
<dbReference type="PhylomeDB" id="B8MFF5"/>
<keyword evidence="5 7" id="KW-0472">Membrane</keyword>
<evidence type="ECO:0000313" key="10">
    <source>
        <dbReference type="Proteomes" id="UP000001745"/>
    </source>
</evidence>
<feature type="compositionally biased region" description="Basic and acidic residues" evidence="6">
    <location>
        <begin position="259"/>
        <end position="271"/>
    </location>
</feature>
<dbReference type="OrthoDB" id="10262656at2759"/>
<dbReference type="InterPro" id="IPR036259">
    <property type="entry name" value="MFS_trans_sf"/>
</dbReference>
<reference evidence="10" key="1">
    <citation type="journal article" date="2015" name="Genome Announc.">
        <title>Genome sequence of the AIDS-associated pathogen Penicillium marneffei (ATCC18224) and its near taxonomic relative Talaromyces stipitatus (ATCC10500).</title>
        <authorList>
            <person name="Nierman W.C."/>
            <person name="Fedorova-Abrams N.D."/>
            <person name="Andrianopoulos A."/>
        </authorList>
    </citation>
    <scope>NUCLEOTIDE SEQUENCE [LARGE SCALE GENOMIC DNA]</scope>
    <source>
        <strain evidence="10">ATCC 10500 / CBS 375.48 / QM 6759 / NRRL 1006</strain>
    </source>
</reference>
<dbReference type="PANTHER" id="PTHR23504:SF8">
    <property type="entry name" value="TRANSPORTER, PUTATIVE (AFU_ORTHOLOGUE AFUA_1G03730)-RELATED"/>
    <property type="match status" value="1"/>
</dbReference>
<feature type="compositionally biased region" description="Polar residues" evidence="6">
    <location>
        <begin position="272"/>
        <end position="286"/>
    </location>
</feature>
<dbReference type="Proteomes" id="UP000001745">
    <property type="component" value="Unassembled WGS sequence"/>
</dbReference>
<dbReference type="Pfam" id="PF07690">
    <property type="entry name" value="MFS_1"/>
    <property type="match status" value="1"/>
</dbReference>
<dbReference type="RefSeq" id="XP_002483923.1">
    <property type="nucleotide sequence ID" value="XM_002483878.1"/>
</dbReference>
<dbReference type="OMA" id="PWKELQP"/>
<accession>B8MFF5</accession>
<feature type="transmembrane region" description="Helical" evidence="7">
    <location>
        <begin position="182"/>
        <end position="206"/>
    </location>
</feature>
<proteinExistence type="predicted"/>
<dbReference type="AlphaFoldDB" id="B8MFF5"/>
<comment type="subcellular location">
    <subcellularLocation>
        <location evidence="1">Membrane</location>
        <topology evidence="1">Multi-pass membrane protein</topology>
    </subcellularLocation>
</comment>
<evidence type="ECO:0000259" key="8">
    <source>
        <dbReference type="PROSITE" id="PS50850"/>
    </source>
</evidence>
<keyword evidence="2" id="KW-0813">Transport</keyword>
<dbReference type="VEuPathDB" id="FungiDB:TSTA_017630"/>
<feature type="transmembrane region" description="Helical" evidence="7">
    <location>
        <begin position="82"/>
        <end position="101"/>
    </location>
</feature>
<sequence length="534" mass="58980">MLREGPKLPVKQITILAICRFAEPVVYTSVLPYLPEMMESVGVRKNEIAKWVGISSAVVAGCQCIMAVPWGTFSDRFGRKYTILLGLTSTMIFSLVFGFSQSLTMLLVSRAFIGLGNANVGIIRTMVAELVREKELQPLAFSMMPLVWSIGSIFGPAFGGALANPAVKHPEIFGNWEIFRKYPFALPNIISAILFIIGITTGFLFLEETLESRKHKRDYGLILGRLLTQSCSSRRSHPYQHDHHDSTVNERTGLLISDEESRNSSSHEGDNTSKAPTYGTANTINDDNPDYDIVEPKKDASSKFKTIFTWQSTLTLMVYGMLAMHSMGFDSLFPVFLHHPKQDLVNNPDVNLPFQFTSGFGLGSQKIGILYTLNGATGIFVQFVFFPMAARRWGVLRCFKVVAICFPFIYFITPFLVLIPESISMIVIYLLLMIKMTLGMFAFPCTTILLTNTASSLKTLGTLNGVGVSVSAIGRAAGPALVGEAFTAGVKAGYMIVPWWILTALTVISAIPVFWIEEKDGFTPDEEDDNDGDE</sequence>